<feature type="domain" description="HD" evidence="3">
    <location>
        <begin position="60"/>
        <end position="159"/>
    </location>
</feature>
<dbReference type="CDD" id="cd05399">
    <property type="entry name" value="NT_Rel-Spo_like"/>
    <property type="match status" value="1"/>
</dbReference>
<dbReference type="GO" id="GO:0015969">
    <property type="term" value="P:guanosine tetraphosphate metabolic process"/>
    <property type="evidence" value="ECO:0007669"/>
    <property type="project" value="InterPro"/>
</dbReference>
<dbReference type="NCBIfam" id="TIGR00691">
    <property type="entry name" value="spoT_relA"/>
    <property type="match status" value="1"/>
</dbReference>
<dbReference type="FunFam" id="3.10.20.30:FF:000002">
    <property type="entry name" value="GTP pyrophosphokinase (RelA/SpoT)"/>
    <property type="match status" value="1"/>
</dbReference>
<dbReference type="SUPFAM" id="SSF55021">
    <property type="entry name" value="ACT-like"/>
    <property type="match status" value="1"/>
</dbReference>
<evidence type="ECO:0000259" key="4">
    <source>
        <dbReference type="PROSITE" id="PS51880"/>
    </source>
</evidence>
<dbReference type="EMBL" id="FUYR01000001">
    <property type="protein sequence ID" value="SKB29033.1"/>
    <property type="molecule type" value="Genomic_DNA"/>
</dbReference>
<evidence type="ECO:0000313" key="5">
    <source>
        <dbReference type="EMBL" id="SKB29033.1"/>
    </source>
</evidence>
<dbReference type="Pfam" id="PF19296">
    <property type="entry name" value="RelA_AH_RIS"/>
    <property type="match status" value="1"/>
</dbReference>
<comment type="pathway">
    <text evidence="1">Purine metabolism.</text>
</comment>
<dbReference type="Gene3D" id="3.30.460.10">
    <property type="entry name" value="Beta Polymerase, domain 2"/>
    <property type="match status" value="1"/>
</dbReference>
<dbReference type="PROSITE" id="PS51831">
    <property type="entry name" value="HD"/>
    <property type="match status" value="1"/>
</dbReference>
<comment type="similarity">
    <text evidence="2">Belongs to the relA/spoT family.</text>
</comment>
<dbReference type="InterPro" id="IPR045865">
    <property type="entry name" value="ACT-like_dom_sf"/>
</dbReference>
<evidence type="ECO:0000256" key="1">
    <source>
        <dbReference type="ARBA" id="ARBA00025704"/>
    </source>
</evidence>
<dbReference type="PANTHER" id="PTHR21262">
    <property type="entry name" value="GUANOSINE-3',5'-BIS DIPHOSPHATE 3'-PYROPHOSPHOHYDROLASE"/>
    <property type="match status" value="1"/>
</dbReference>
<dbReference type="CDD" id="cd01668">
    <property type="entry name" value="TGS_RSH"/>
    <property type="match status" value="1"/>
</dbReference>
<dbReference type="SMART" id="SM00471">
    <property type="entry name" value="HDc"/>
    <property type="match status" value="1"/>
</dbReference>
<keyword evidence="6" id="KW-1185">Reference proteome</keyword>
<dbReference type="Pfam" id="PF13291">
    <property type="entry name" value="ACT_4"/>
    <property type="match status" value="1"/>
</dbReference>
<dbReference type="InterPro" id="IPR004095">
    <property type="entry name" value="TGS"/>
</dbReference>
<dbReference type="InterPro" id="IPR006674">
    <property type="entry name" value="HD_domain"/>
</dbReference>
<dbReference type="SUPFAM" id="SSF81271">
    <property type="entry name" value="TGS-like"/>
    <property type="match status" value="1"/>
</dbReference>
<name>A0A1T5A318_9SPHI</name>
<dbReference type="InterPro" id="IPR003607">
    <property type="entry name" value="HD/PDEase_dom"/>
</dbReference>
<dbReference type="RefSeq" id="WP_079700738.1">
    <property type="nucleotide sequence ID" value="NZ_FUYR01000001.1"/>
</dbReference>
<dbReference type="SUPFAM" id="SSF81301">
    <property type="entry name" value="Nucleotidyltransferase"/>
    <property type="match status" value="1"/>
</dbReference>
<dbReference type="Pfam" id="PF13328">
    <property type="entry name" value="HD_4"/>
    <property type="match status" value="1"/>
</dbReference>
<dbReference type="Pfam" id="PF02824">
    <property type="entry name" value="TGS"/>
    <property type="match status" value="1"/>
</dbReference>
<dbReference type="InterPro" id="IPR004811">
    <property type="entry name" value="RelA/Spo_fam"/>
</dbReference>
<dbReference type="PANTHER" id="PTHR21262:SF31">
    <property type="entry name" value="GTP PYROPHOSPHOKINASE"/>
    <property type="match status" value="1"/>
</dbReference>
<dbReference type="InterPro" id="IPR033655">
    <property type="entry name" value="TGS_RelA/SpoT"/>
</dbReference>
<comment type="function">
    <text evidence="2">In eubacteria ppGpp (guanosine 3'-diphosphate 5'-diphosphate) is a mediator of the stringent response that coordinates a variety of cellular activities in response to changes in nutritional abundance.</text>
</comment>
<dbReference type="InterPro" id="IPR002912">
    <property type="entry name" value="ACT_dom"/>
</dbReference>
<dbReference type="Pfam" id="PF04607">
    <property type="entry name" value="RelA_SpoT"/>
    <property type="match status" value="1"/>
</dbReference>
<gene>
    <name evidence="5" type="ORF">SAMN05661099_0234</name>
</gene>
<protein>
    <submittedName>
        <fullName evidence="5">GTP pyrophosphokinase</fullName>
    </submittedName>
</protein>
<dbReference type="AlphaFoldDB" id="A0A1T5A318"/>
<dbReference type="GO" id="GO:0016301">
    <property type="term" value="F:kinase activity"/>
    <property type="evidence" value="ECO:0007669"/>
    <property type="project" value="UniProtKB-KW"/>
</dbReference>
<dbReference type="GO" id="GO:0005886">
    <property type="term" value="C:plasma membrane"/>
    <property type="evidence" value="ECO:0007669"/>
    <property type="project" value="TreeGrafter"/>
</dbReference>
<organism evidence="5 6">
    <name type="scientific">Daejeonella lutea</name>
    <dbReference type="NCBI Taxonomy" id="572036"/>
    <lineage>
        <taxon>Bacteria</taxon>
        <taxon>Pseudomonadati</taxon>
        <taxon>Bacteroidota</taxon>
        <taxon>Sphingobacteriia</taxon>
        <taxon>Sphingobacteriales</taxon>
        <taxon>Sphingobacteriaceae</taxon>
        <taxon>Daejeonella</taxon>
    </lineage>
</organism>
<evidence type="ECO:0000259" key="3">
    <source>
        <dbReference type="PROSITE" id="PS51831"/>
    </source>
</evidence>
<keyword evidence="5" id="KW-0808">Transferase</keyword>
<sequence>MKELVIDLEAEKKEILKRYRALLRACKSTMQKGDKRMIRLAFNMALESHQDMRRKSGEPYIYHPVAVAQIAAEEIGLGTTSIVCALLHDVVEDTDITLEDIEREFGKKVAKIIDGLTKISGVFDYNSSLQAENFRKMLLTLADDVRVILIKLADRLHNMRTMDFMPRDKQLKISSETVYLYAPLAHRLGLYTLKSELEDLSMKYMEPVTYKFIAQQLNEKRTERENFVRDFIAPISEILNEQGLEADVYGRPKSIHSIWSKMRKKNIPFDEVYDLFAIRIILNSKPDNEKSDCWKAYSIVTDLYHPNPDRLRDWISSPRANGYESLHTTVMGPRGQWVEVQIRTTRMNEIAEKGFAAHWKYKEPSADSGVDSGLDQWIHKVREMLNNPESNALDFLDDFKMNLFSDEIFIFTPKGALIQLPVNATALDFAFEIHTDIGASCIGAKVNHKLVPLSYKLQNGDQVEVITSSKQSPKEDWLNFVVTAKAKSKIKSSLKEEKRKIAEQGKEILERKLKSLKITYNTDNLYKLTYYFKLPSTLDLFFNVAKGLIDVKQLKEFVTSEKVIENKPERPENLTPEQFAKKSKSDNDTLLIGEDLQKLDYKLSTCCNPIPGDDVFGFVTVGDGIKIHRTNCPNAAKLMSNYGYRIVKARWNSQKELAFLTGLRIIGIDDVGLINNITTVISGDFKVNMRSITVDTNEGMFDGSIMVYVNNTAHLDSMIAKLKTVPGVTSVTRFDSQSEDLVKAS</sequence>
<dbReference type="Gene3D" id="3.30.70.260">
    <property type="match status" value="1"/>
</dbReference>
<dbReference type="Gene3D" id="3.10.20.30">
    <property type="match status" value="1"/>
</dbReference>
<dbReference type="CDD" id="cd04876">
    <property type="entry name" value="ACT_RelA-SpoT"/>
    <property type="match status" value="1"/>
</dbReference>
<proteinExistence type="inferred from homology"/>
<dbReference type="Proteomes" id="UP000189981">
    <property type="component" value="Unassembled WGS sequence"/>
</dbReference>
<keyword evidence="5" id="KW-0418">Kinase</keyword>
<dbReference type="InterPro" id="IPR012676">
    <property type="entry name" value="TGS-like"/>
</dbReference>
<accession>A0A1T5A318</accession>
<dbReference type="SUPFAM" id="SSF109604">
    <property type="entry name" value="HD-domain/PDEase-like"/>
    <property type="match status" value="1"/>
</dbReference>
<dbReference type="InterPro" id="IPR045600">
    <property type="entry name" value="RelA/SpoT_AH_RIS"/>
</dbReference>
<dbReference type="FunFam" id="1.10.3210.10:FF:000001">
    <property type="entry name" value="GTP pyrophosphokinase RelA"/>
    <property type="match status" value="1"/>
</dbReference>
<reference evidence="6" key="1">
    <citation type="submission" date="2017-02" db="EMBL/GenBank/DDBJ databases">
        <authorList>
            <person name="Varghese N."/>
            <person name="Submissions S."/>
        </authorList>
    </citation>
    <scope>NUCLEOTIDE SEQUENCE [LARGE SCALE GENOMIC DNA]</scope>
    <source>
        <strain evidence="6">DSM 22385</strain>
    </source>
</reference>
<dbReference type="InterPro" id="IPR043519">
    <property type="entry name" value="NT_sf"/>
</dbReference>
<dbReference type="InterPro" id="IPR012675">
    <property type="entry name" value="Beta-grasp_dom_sf"/>
</dbReference>
<dbReference type="STRING" id="572036.SAMN05661099_0234"/>
<feature type="domain" description="TGS" evidence="4">
    <location>
        <begin position="406"/>
        <end position="467"/>
    </location>
</feature>
<dbReference type="Gene3D" id="1.10.3210.10">
    <property type="entry name" value="Hypothetical protein af1432"/>
    <property type="match status" value="1"/>
</dbReference>
<dbReference type="OrthoDB" id="9805041at2"/>
<dbReference type="PROSITE" id="PS51880">
    <property type="entry name" value="TGS"/>
    <property type="match status" value="1"/>
</dbReference>
<dbReference type="SMART" id="SM00954">
    <property type="entry name" value="RelA_SpoT"/>
    <property type="match status" value="1"/>
</dbReference>
<evidence type="ECO:0000256" key="2">
    <source>
        <dbReference type="RuleBase" id="RU003847"/>
    </source>
</evidence>
<dbReference type="InterPro" id="IPR007685">
    <property type="entry name" value="RelA_SpoT"/>
</dbReference>
<dbReference type="CDD" id="cd00077">
    <property type="entry name" value="HDc"/>
    <property type="match status" value="1"/>
</dbReference>
<evidence type="ECO:0000313" key="6">
    <source>
        <dbReference type="Proteomes" id="UP000189981"/>
    </source>
</evidence>